<gene>
    <name evidence="2" type="ORF">ISG29_02770</name>
</gene>
<reference evidence="2" key="1">
    <citation type="submission" date="2020-11" db="EMBL/GenBank/DDBJ databases">
        <title>Nocardioides sp. CBS4Y-1, whole genome shotgun sequence.</title>
        <authorList>
            <person name="Tuo L."/>
        </authorList>
    </citation>
    <scope>NUCLEOTIDE SEQUENCE</scope>
    <source>
        <strain evidence="2">CBS4Y-1</strain>
    </source>
</reference>
<keyword evidence="1" id="KW-0812">Transmembrane</keyword>
<dbReference type="AlphaFoldDB" id="A0A930Y4V3"/>
<keyword evidence="1" id="KW-1133">Transmembrane helix</keyword>
<comment type="caution">
    <text evidence="2">The sequence shown here is derived from an EMBL/GenBank/DDBJ whole genome shotgun (WGS) entry which is preliminary data.</text>
</comment>
<evidence type="ECO:0000256" key="1">
    <source>
        <dbReference type="SAM" id="Phobius"/>
    </source>
</evidence>
<feature type="transmembrane region" description="Helical" evidence="1">
    <location>
        <begin position="96"/>
        <end position="117"/>
    </location>
</feature>
<evidence type="ECO:0008006" key="4">
    <source>
        <dbReference type="Google" id="ProtNLM"/>
    </source>
</evidence>
<dbReference type="EMBL" id="JADIVZ010000001">
    <property type="protein sequence ID" value="MBF4160595.1"/>
    <property type="molecule type" value="Genomic_DNA"/>
</dbReference>
<evidence type="ECO:0000313" key="3">
    <source>
        <dbReference type="Proteomes" id="UP000656804"/>
    </source>
</evidence>
<evidence type="ECO:0000313" key="2">
    <source>
        <dbReference type="EMBL" id="MBF4160595.1"/>
    </source>
</evidence>
<feature type="transmembrane region" description="Helical" evidence="1">
    <location>
        <begin position="37"/>
        <end position="58"/>
    </location>
</feature>
<organism evidence="2 3">
    <name type="scientific">Nocardioides acrostichi</name>
    <dbReference type="NCBI Taxonomy" id="2784339"/>
    <lineage>
        <taxon>Bacteria</taxon>
        <taxon>Bacillati</taxon>
        <taxon>Actinomycetota</taxon>
        <taxon>Actinomycetes</taxon>
        <taxon>Propionibacteriales</taxon>
        <taxon>Nocardioidaceae</taxon>
        <taxon>Nocardioides</taxon>
    </lineage>
</organism>
<dbReference type="Proteomes" id="UP000656804">
    <property type="component" value="Unassembled WGS sequence"/>
</dbReference>
<proteinExistence type="predicted"/>
<protein>
    <recommendedName>
        <fullName evidence="4">VTT domain-containing protein</fullName>
    </recommendedName>
</protein>
<dbReference type="RefSeq" id="WP_194501803.1">
    <property type="nucleotide sequence ID" value="NZ_JADIVZ010000001.1"/>
</dbReference>
<feature type="transmembrane region" description="Helical" evidence="1">
    <location>
        <begin position="129"/>
        <end position="151"/>
    </location>
</feature>
<name>A0A930Y4V3_9ACTN</name>
<keyword evidence="3" id="KW-1185">Reference proteome</keyword>
<keyword evidence="1" id="KW-0472">Membrane</keyword>
<sequence length="155" mass="15928">MSWALGILAGVGYGLGSALLPIVNAEAYAVVCASTRAWVLVPVVIALAAGQTVGKLLLFEAARRGSTRFHTGSKVAALAESRWAIRIRSALVHRRTALPLMLASAGLGLPPLALVSVAAGASGQPRRTFAGLCLLGRTARFAAIAIPVAYATGIR</sequence>
<accession>A0A930Y4V3</accession>